<dbReference type="Proteomes" id="UP001311232">
    <property type="component" value="Unassembled WGS sequence"/>
</dbReference>
<dbReference type="SUPFAM" id="SSF52540">
    <property type="entry name" value="P-loop containing nucleoside triphosphate hydrolases"/>
    <property type="match status" value="1"/>
</dbReference>
<reference evidence="10 11" key="1">
    <citation type="submission" date="2021-06" db="EMBL/GenBank/DDBJ databases">
        <authorList>
            <person name="Palmer J.M."/>
        </authorList>
    </citation>
    <scope>NUCLEOTIDE SEQUENCE [LARGE SCALE GENOMIC DNA]</scope>
    <source>
        <strain evidence="10 11">MEX-2019</strain>
        <tissue evidence="10">Muscle</tissue>
    </source>
</reference>
<keyword evidence="3" id="KW-0808">Transferase</keyword>
<evidence type="ECO:0000256" key="4">
    <source>
        <dbReference type="ARBA" id="ARBA00022692"/>
    </source>
</evidence>
<name>A0AAV9S3U6_9TELE</name>
<dbReference type="Gene3D" id="3.40.50.300">
    <property type="entry name" value="P-loop containing nucleotide triphosphate hydrolases"/>
    <property type="match status" value="1"/>
</dbReference>
<keyword evidence="11" id="KW-1185">Reference proteome</keyword>
<dbReference type="PANTHER" id="PTHR14647:SF56">
    <property type="entry name" value="GALACTOSYLCERAMIDE SULFOTRANSFERASE"/>
    <property type="match status" value="1"/>
</dbReference>
<keyword evidence="9" id="KW-0325">Glycoprotein</keyword>
<evidence type="ECO:0000256" key="2">
    <source>
        <dbReference type="ARBA" id="ARBA00008124"/>
    </source>
</evidence>
<evidence type="ECO:0008006" key="12">
    <source>
        <dbReference type="Google" id="ProtNLM"/>
    </source>
</evidence>
<evidence type="ECO:0000313" key="11">
    <source>
        <dbReference type="Proteomes" id="UP001311232"/>
    </source>
</evidence>
<evidence type="ECO:0000256" key="7">
    <source>
        <dbReference type="ARBA" id="ARBA00023034"/>
    </source>
</evidence>
<evidence type="ECO:0000256" key="6">
    <source>
        <dbReference type="ARBA" id="ARBA00022989"/>
    </source>
</evidence>
<dbReference type="GO" id="GO:0001733">
    <property type="term" value="F:galactosylceramide sulfotransferase activity"/>
    <property type="evidence" value="ECO:0007669"/>
    <property type="project" value="InterPro"/>
</dbReference>
<comment type="caution">
    <text evidence="10">The sequence shown here is derived from an EMBL/GenBank/DDBJ whole genome shotgun (WGS) entry which is preliminary data.</text>
</comment>
<gene>
    <name evidence="10" type="ORF">CRENBAI_022540</name>
</gene>
<dbReference type="GO" id="GO:0006682">
    <property type="term" value="P:galactosylceramide biosynthetic process"/>
    <property type="evidence" value="ECO:0007669"/>
    <property type="project" value="TreeGrafter"/>
</dbReference>
<keyword evidence="6" id="KW-1133">Transmembrane helix</keyword>
<dbReference type="GO" id="GO:0042552">
    <property type="term" value="P:myelination"/>
    <property type="evidence" value="ECO:0007669"/>
    <property type="project" value="TreeGrafter"/>
</dbReference>
<evidence type="ECO:0000256" key="9">
    <source>
        <dbReference type="ARBA" id="ARBA00023180"/>
    </source>
</evidence>
<dbReference type="EMBL" id="JAHHUM010000930">
    <property type="protein sequence ID" value="KAK5615753.1"/>
    <property type="molecule type" value="Genomic_DNA"/>
</dbReference>
<dbReference type="Pfam" id="PF06990">
    <property type="entry name" value="Gal-3-0_sulfotr"/>
    <property type="match status" value="1"/>
</dbReference>
<dbReference type="InterPro" id="IPR009729">
    <property type="entry name" value="Gal-3-0_sulfotransfrase"/>
</dbReference>
<dbReference type="AlphaFoldDB" id="A0AAV9S3U6"/>
<evidence type="ECO:0000256" key="1">
    <source>
        <dbReference type="ARBA" id="ARBA00004323"/>
    </source>
</evidence>
<evidence type="ECO:0000256" key="8">
    <source>
        <dbReference type="ARBA" id="ARBA00023136"/>
    </source>
</evidence>
<dbReference type="PANTHER" id="PTHR14647">
    <property type="entry name" value="GALACTOSE-3-O-SULFOTRANSFERASE"/>
    <property type="match status" value="1"/>
</dbReference>
<protein>
    <recommendedName>
        <fullName evidence="12">Galactosylceramide sulfotransferase</fullName>
    </recommendedName>
</protein>
<keyword evidence="5" id="KW-0735">Signal-anchor</keyword>
<evidence type="ECO:0000256" key="5">
    <source>
        <dbReference type="ARBA" id="ARBA00022968"/>
    </source>
</evidence>
<keyword evidence="8" id="KW-0472">Membrane</keyword>
<dbReference type="PROSITE" id="PS51257">
    <property type="entry name" value="PROKAR_LIPOPROTEIN"/>
    <property type="match status" value="1"/>
</dbReference>
<dbReference type="FunFam" id="3.40.50.300:FF:000807">
    <property type="entry name" value="galactosylceramide sulfotransferase isoform X1"/>
    <property type="match status" value="1"/>
</dbReference>
<proteinExistence type="inferred from homology"/>
<dbReference type="InterPro" id="IPR027417">
    <property type="entry name" value="P-loop_NTPase"/>
</dbReference>
<dbReference type="GO" id="GO:0000139">
    <property type="term" value="C:Golgi membrane"/>
    <property type="evidence" value="ECO:0007669"/>
    <property type="project" value="UniProtKB-SubCell"/>
</dbReference>
<keyword evidence="4" id="KW-0812">Transmembrane</keyword>
<evidence type="ECO:0000256" key="3">
    <source>
        <dbReference type="ARBA" id="ARBA00022679"/>
    </source>
</evidence>
<sequence length="425" mass="49644">MAGKEGKHWRSMFKGLILGTLLTSCMILLYCLSIQQIHFNLPEIPVPYSCAHRPSHLHPKATTNMSQKNSSQPCSPKVDIMFMKTHKTASSTFLNILFRYGEKHHLQFAFPDSRNDFFYPSLFQRSQVKDYKPGMCFNIICNHMRFNAPEVAKLLPLDTSYITILRDPAELFESSFHYFGRLVPFTWKIPGDDKLAEFLLDPHSYFDPKGFNSFYLKNLLFFDFGQDNTLELEDPRVDEGIRSISERFHLVMLVEHFEESLILLKDALCWEMDDLLFFKLNARKGSSVSKLTPKLRSRALEWNAIDWKLYQHFNQTFWQKVDAYGRQRMVKDVAELKRRNKEMASICIEGGCAVEASSIQETDMQPWQPIGEKSIMGYNLKKNVDKAHRKLCRKMLMPEIQYLTELGVNLWITKLWGHVRGIVNW</sequence>
<organism evidence="10 11">
    <name type="scientific">Crenichthys baileyi</name>
    <name type="common">White River springfish</name>
    <dbReference type="NCBI Taxonomy" id="28760"/>
    <lineage>
        <taxon>Eukaryota</taxon>
        <taxon>Metazoa</taxon>
        <taxon>Chordata</taxon>
        <taxon>Craniata</taxon>
        <taxon>Vertebrata</taxon>
        <taxon>Euteleostomi</taxon>
        <taxon>Actinopterygii</taxon>
        <taxon>Neopterygii</taxon>
        <taxon>Teleostei</taxon>
        <taxon>Neoteleostei</taxon>
        <taxon>Acanthomorphata</taxon>
        <taxon>Ovalentaria</taxon>
        <taxon>Atherinomorphae</taxon>
        <taxon>Cyprinodontiformes</taxon>
        <taxon>Goodeidae</taxon>
        <taxon>Crenichthys</taxon>
    </lineage>
</organism>
<accession>A0AAV9S3U6</accession>
<evidence type="ECO:0000313" key="10">
    <source>
        <dbReference type="EMBL" id="KAK5615753.1"/>
    </source>
</evidence>
<comment type="subcellular location">
    <subcellularLocation>
        <location evidence="1">Golgi apparatus membrane</location>
        <topology evidence="1">Single-pass type II membrane protein</topology>
    </subcellularLocation>
</comment>
<comment type="similarity">
    <text evidence="2">Belongs to the galactose-3-O-sulfotransferase family.</text>
</comment>
<keyword evidence="7" id="KW-0333">Golgi apparatus</keyword>